<name>A0A964W5F8_9CLOT</name>
<dbReference type="Proteomes" id="UP000656077">
    <property type="component" value="Unassembled WGS sequence"/>
</dbReference>
<reference evidence="1" key="1">
    <citation type="submission" date="2019-12" db="EMBL/GenBank/DDBJ databases">
        <title>Microbes associate with the intestines of laboratory mice.</title>
        <authorList>
            <person name="Navarre W."/>
            <person name="Wong E."/>
        </authorList>
    </citation>
    <scope>NUCLEOTIDE SEQUENCE</scope>
    <source>
        <strain evidence="1">NM79_F5</strain>
    </source>
</reference>
<dbReference type="AlphaFoldDB" id="A0A964W5F8"/>
<evidence type="ECO:0000313" key="1">
    <source>
        <dbReference type="EMBL" id="MVX67419.1"/>
    </source>
</evidence>
<protein>
    <submittedName>
        <fullName evidence="1">Uncharacterized protein</fullName>
    </submittedName>
</protein>
<proteinExistence type="predicted"/>
<comment type="caution">
    <text evidence="1">The sequence shown here is derived from an EMBL/GenBank/DDBJ whole genome shotgun (WGS) entry which is preliminary data.</text>
</comment>
<gene>
    <name evidence="1" type="ORF">GKZ28_27815</name>
</gene>
<sequence length="54" mass="6633">MISTNNPWKRSRMLKYIEKEIERIVIAVRPDGRFERKNHKCTQMVNRMNEKRSL</sequence>
<dbReference type="RefSeq" id="WP_202117537.1">
    <property type="nucleotide sequence ID" value="NZ_WSRQ01000145.1"/>
</dbReference>
<dbReference type="EMBL" id="WSRQ01000145">
    <property type="protein sequence ID" value="MVX67419.1"/>
    <property type="molecule type" value="Genomic_DNA"/>
</dbReference>
<organism evidence="1 2">
    <name type="scientific">Clostridium chromiireducens</name>
    <dbReference type="NCBI Taxonomy" id="225345"/>
    <lineage>
        <taxon>Bacteria</taxon>
        <taxon>Bacillati</taxon>
        <taxon>Bacillota</taxon>
        <taxon>Clostridia</taxon>
        <taxon>Eubacteriales</taxon>
        <taxon>Clostridiaceae</taxon>
        <taxon>Clostridium</taxon>
    </lineage>
</organism>
<evidence type="ECO:0000313" key="2">
    <source>
        <dbReference type="Proteomes" id="UP000656077"/>
    </source>
</evidence>
<accession>A0A964W5F8</accession>